<protein>
    <submittedName>
        <fullName evidence="2">EthD domain-containing protein</fullName>
    </submittedName>
</protein>
<dbReference type="GO" id="GO:0016491">
    <property type="term" value="F:oxidoreductase activity"/>
    <property type="evidence" value="ECO:0007669"/>
    <property type="project" value="InterPro"/>
</dbReference>
<dbReference type="Gene3D" id="3.30.70.100">
    <property type="match status" value="1"/>
</dbReference>
<keyword evidence="3" id="KW-1185">Reference proteome</keyword>
<proteinExistence type="predicted"/>
<dbReference type="Pfam" id="PF07110">
    <property type="entry name" value="EthD"/>
    <property type="match status" value="1"/>
</dbReference>
<dbReference type="InterPro" id="IPR011008">
    <property type="entry name" value="Dimeric_a/b-barrel"/>
</dbReference>
<comment type="caution">
    <text evidence="2">The sequence shown here is derived from an EMBL/GenBank/DDBJ whole genome shotgun (WGS) entry which is preliminary data.</text>
</comment>
<accession>A0A937RA05</accession>
<organism evidence="2 3">
    <name type="scientific">Frankia nepalensis</name>
    <dbReference type="NCBI Taxonomy" id="1836974"/>
    <lineage>
        <taxon>Bacteria</taxon>
        <taxon>Bacillati</taxon>
        <taxon>Actinomycetota</taxon>
        <taxon>Actinomycetes</taxon>
        <taxon>Frankiales</taxon>
        <taxon>Frankiaceae</taxon>
        <taxon>Frankia</taxon>
    </lineage>
</organism>
<feature type="domain" description="EthD" evidence="1">
    <location>
        <begin position="17"/>
        <end position="82"/>
    </location>
</feature>
<name>A0A937RA05_9ACTN</name>
<dbReference type="InterPro" id="IPR009799">
    <property type="entry name" value="EthD_dom"/>
</dbReference>
<dbReference type="RefSeq" id="WP_203005602.1">
    <property type="nucleotide sequence ID" value="NZ_JADWYU010000100.1"/>
</dbReference>
<dbReference type="AlphaFoldDB" id="A0A937RA05"/>
<sequence>MPRGIMIVHSSPASPEREDEFNRWYDEEHLPEMLACAGFTAARRYRLRDAGPIKAPASTPGYLAIYEVEADDLDAAMTAMRARPKGAVSDALSLDPPPAVHFYELLG</sequence>
<evidence type="ECO:0000259" key="1">
    <source>
        <dbReference type="Pfam" id="PF07110"/>
    </source>
</evidence>
<dbReference type="EMBL" id="JAEACQ010000145">
    <property type="protein sequence ID" value="MBL7626630.1"/>
    <property type="molecule type" value="Genomic_DNA"/>
</dbReference>
<evidence type="ECO:0000313" key="3">
    <source>
        <dbReference type="Proteomes" id="UP000604475"/>
    </source>
</evidence>
<evidence type="ECO:0000313" key="2">
    <source>
        <dbReference type="EMBL" id="MBL7626630.1"/>
    </source>
</evidence>
<gene>
    <name evidence="2" type="ORF">I7412_05490</name>
</gene>
<reference evidence="2" key="1">
    <citation type="submission" date="2020-12" db="EMBL/GenBank/DDBJ databases">
        <title>Genomic characterization of non-nitrogen-fixing Frankia strains.</title>
        <authorList>
            <person name="Carlos-Shanley C."/>
            <person name="Guerra T."/>
            <person name="Hahn D."/>
        </authorList>
    </citation>
    <scope>NUCLEOTIDE SEQUENCE</scope>
    <source>
        <strain evidence="2">CN6</strain>
    </source>
</reference>
<dbReference type="SUPFAM" id="SSF54909">
    <property type="entry name" value="Dimeric alpha+beta barrel"/>
    <property type="match status" value="1"/>
</dbReference>
<dbReference type="Proteomes" id="UP000604475">
    <property type="component" value="Unassembled WGS sequence"/>
</dbReference>